<evidence type="ECO:0000313" key="1">
    <source>
        <dbReference type="EMBL" id="KKR97634.1"/>
    </source>
</evidence>
<proteinExistence type="predicted"/>
<name>A0A0G0V9N6_9BACT</name>
<sequence>MTDVLKLGKRTFTVAVALATIFWSVGISAFVLPSNASAASAGDVIKGTTLSTLYYYAADGSRYAFPNEKTYYTWYSDFSSVKTITDSELAAIPLAGNIVYRPGSRWIKIQSDPKTYAVTPQGQIRWIESESVAQGLAGSDWNAFIDDVSDTFFVDYTVGTSLMDAGDAYNGALVKMSDKKYLVWNGVKREVTSSGWSGNRYQDRVLLDGTSIDLAGVTSGSSVSGQESVLVDVAQLGEEVTGGLSVSLASDTPASATVPADAASVPFTKIKFTATSGSASIDQLVFKLGGVGAVGNLGNVYLYDDGTRLTDGRSVNSSTREVTFSALNIDLSSGESKYLTVRADIAAAPNGGDTASFYLSSESSVSSSATVSGNFSISGNTMTFSETQAGTIVVDKTGTISDPTIGEEGAVIAKFTVEAQDEAASIERITVRVDDAPDHSNYDLWQSDTLLAAGEQSGDLVAFILTNPLELAEGKSATLKVTADIGGQANDTVHVAIEEEADILAIGGDYGFNMSADITGYDETGSSCASSADDCSYGTIIGGELTFAFNGPASDDVQIDGDDQVFMEFSITAQNWTDLKELAVIIACEDGSASGCDADPVADDGDLYNDGADEPNLQDITIRETDGTTWMGPEEYDDTSDITHTLTFSDDQILQTGETLDLMITADISTDAIQGDIYSMTLDMSAIVAEDANGDELSTADDIVPSSDIGGNNFTLTDASLTVDLAEPPSSGTYVKGANNVDTVGFSFVAGGASDLTVTEVKYTAMGDNDGAFTDLDGDIDVGDHVSSCSVYDSESGALVDGPESLNSDDEVTFSDFDWSVEAGETSKMVLRCNYSNQDTESATDDAYAFYIAAAGDITAEDADGDQIDPTLSDDNSDGAVAIVIASTGDLDITLDGSTAKSTIILGSSTGVSMAKYKFDATDEAFTVKKLTLRNCVAAAADADDDCADGGEADGSDSIASAVKISYLDKAGATQTKTGFISGGKVVFDNLDFYVPTDSTRTLSVTADTATVSSTGAASGSSIQLNLDAESTGAIGDFEAIGAGSGETLTEDDVDTYVVANDMVARKTKPTISLASGSPSGASVPGLSEVFRFNVSADSRGYVALNAITFKVTSTDGGAGDWNICSALGSATKWEFYDNADPSTKLDDATDWFFLDNTTDDDACTAAQDLKYAILDLATSATTPVEEIGAGETKTYVLRIDTTGASSTDDDSIRIDIIDETEADGLVEDCVAGGAPDCASYDDDDNDLQAIAWDDDVEADNVNGDFVKNLPVTGGTIVY</sequence>
<comment type="caution">
    <text evidence="1">The sequence shown here is derived from an EMBL/GenBank/DDBJ whole genome shotgun (WGS) entry which is preliminary data.</text>
</comment>
<dbReference type="AlphaFoldDB" id="A0A0G0V9N6"/>
<dbReference type="EMBL" id="LCAU01000011">
    <property type="protein sequence ID" value="KKR97634.1"/>
    <property type="molecule type" value="Genomic_DNA"/>
</dbReference>
<evidence type="ECO:0000313" key="2">
    <source>
        <dbReference type="Proteomes" id="UP000034746"/>
    </source>
</evidence>
<dbReference type="Proteomes" id="UP000034746">
    <property type="component" value="Unassembled WGS sequence"/>
</dbReference>
<protein>
    <submittedName>
        <fullName evidence="1">Uncharacterized protein</fullName>
    </submittedName>
</protein>
<reference evidence="1 2" key="1">
    <citation type="journal article" date="2015" name="Nature">
        <title>rRNA introns, odd ribosomes, and small enigmatic genomes across a large radiation of phyla.</title>
        <authorList>
            <person name="Brown C.T."/>
            <person name="Hug L.A."/>
            <person name="Thomas B.C."/>
            <person name="Sharon I."/>
            <person name="Castelle C.J."/>
            <person name="Singh A."/>
            <person name="Wilkins M.J."/>
            <person name="Williams K.H."/>
            <person name="Banfield J.F."/>
        </authorList>
    </citation>
    <scope>NUCLEOTIDE SEQUENCE [LARGE SCALE GENOMIC DNA]</scope>
</reference>
<organism evidence="1 2">
    <name type="scientific">Candidatus Uhrbacteria bacterium GW2011_GWF2_41_16</name>
    <dbReference type="NCBI Taxonomy" id="1618997"/>
    <lineage>
        <taxon>Bacteria</taxon>
        <taxon>Candidatus Uhriibacteriota</taxon>
    </lineage>
</organism>
<dbReference type="PATRIC" id="fig|1618997.3.peg.898"/>
<accession>A0A0G0V9N6</accession>
<gene>
    <name evidence="1" type="ORF">UU48_C0011G0026</name>
</gene>